<sequence length="335" mass="36397">MAAFTYFTLATLIIGFVSAQQSCTSIDLVANFIVGNETVFQWNATLKVESGKKGVTQVSVEKAASTSKDSSKYHLSKDSNAKASIDGHPMISCSSSKASGKSCSWTTTNSTFNLALPVVINGNSADAQILESVVDENSISLAWGPILQEGNKCNQDGEETNKLPNVQIKVEQCCSTFETVKPPPSSTPTCKKFRSRAIIRESDFSIYATVNTTIIPNMMSLDVTSDYTGPSASSLDISANGYYTMCMTHTDTTSSCSFPLVMGDSKYLFLLQIHGDDKAFTWRYALSGGRLVIRNKEILMEEGVGFTQNNDCFYTSVLFDDGKMGTTELCCKEFA</sequence>
<dbReference type="WBParaSite" id="PSU_v2.g7444.t1">
    <property type="protein sequence ID" value="PSU_v2.g7444.t1"/>
    <property type="gene ID" value="PSU_v2.g7444"/>
</dbReference>
<proteinExistence type="predicted"/>
<feature type="chain" id="PRO_5036964222" evidence="1">
    <location>
        <begin position="20"/>
        <end position="335"/>
    </location>
</feature>
<evidence type="ECO:0000256" key="1">
    <source>
        <dbReference type="SAM" id="SignalP"/>
    </source>
</evidence>
<dbReference type="AlphaFoldDB" id="A0A914Z674"/>
<name>A0A914Z674_9BILA</name>
<evidence type="ECO:0000313" key="3">
    <source>
        <dbReference type="WBParaSite" id="PSU_v2.g7444.t1"/>
    </source>
</evidence>
<dbReference type="Proteomes" id="UP000887577">
    <property type="component" value="Unplaced"/>
</dbReference>
<keyword evidence="1" id="KW-0732">Signal</keyword>
<protein>
    <submittedName>
        <fullName evidence="3">Uncharacterized protein</fullName>
    </submittedName>
</protein>
<reference evidence="3" key="1">
    <citation type="submission" date="2022-11" db="UniProtKB">
        <authorList>
            <consortium name="WormBaseParasite"/>
        </authorList>
    </citation>
    <scope>IDENTIFICATION</scope>
</reference>
<feature type="signal peptide" evidence="1">
    <location>
        <begin position="1"/>
        <end position="19"/>
    </location>
</feature>
<organism evidence="2 3">
    <name type="scientific">Panagrolaimus superbus</name>
    <dbReference type="NCBI Taxonomy" id="310955"/>
    <lineage>
        <taxon>Eukaryota</taxon>
        <taxon>Metazoa</taxon>
        <taxon>Ecdysozoa</taxon>
        <taxon>Nematoda</taxon>
        <taxon>Chromadorea</taxon>
        <taxon>Rhabditida</taxon>
        <taxon>Tylenchina</taxon>
        <taxon>Panagrolaimomorpha</taxon>
        <taxon>Panagrolaimoidea</taxon>
        <taxon>Panagrolaimidae</taxon>
        <taxon>Panagrolaimus</taxon>
    </lineage>
</organism>
<keyword evidence="2" id="KW-1185">Reference proteome</keyword>
<accession>A0A914Z674</accession>
<evidence type="ECO:0000313" key="2">
    <source>
        <dbReference type="Proteomes" id="UP000887577"/>
    </source>
</evidence>